<comment type="caution">
    <text evidence="14">The sequence shown here is derived from an EMBL/GenBank/DDBJ whole genome shotgun (WGS) entry which is preliminary data.</text>
</comment>
<feature type="repeat" description="WD" evidence="9">
    <location>
        <begin position="182"/>
        <end position="222"/>
    </location>
</feature>
<organism evidence="14 15">
    <name type="scientific">Acrasis kona</name>
    <dbReference type="NCBI Taxonomy" id="1008807"/>
    <lineage>
        <taxon>Eukaryota</taxon>
        <taxon>Discoba</taxon>
        <taxon>Heterolobosea</taxon>
        <taxon>Tetramitia</taxon>
        <taxon>Eutetramitia</taxon>
        <taxon>Acrasidae</taxon>
        <taxon>Acrasis</taxon>
    </lineage>
</organism>
<comment type="subcellular location">
    <subcellularLocation>
        <location evidence="1 10">Nucleus</location>
    </subcellularLocation>
</comment>
<evidence type="ECO:0000313" key="14">
    <source>
        <dbReference type="EMBL" id="KAL0481357.1"/>
    </source>
</evidence>
<evidence type="ECO:0000256" key="1">
    <source>
        <dbReference type="ARBA" id="ARBA00004123"/>
    </source>
</evidence>
<dbReference type="GO" id="GO:0031491">
    <property type="term" value="F:nucleosome binding"/>
    <property type="evidence" value="ECO:0007669"/>
    <property type="project" value="TreeGrafter"/>
</dbReference>
<evidence type="ECO:0000259" key="13">
    <source>
        <dbReference type="Pfam" id="PF24105"/>
    </source>
</evidence>
<evidence type="ECO:0000256" key="8">
    <source>
        <dbReference type="ARBA" id="ARBA00023242"/>
    </source>
</evidence>
<keyword evidence="8 10" id="KW-0539">Nucleus</keyword>
<dbReference type="PROSITE" id="PS50294">
    <property type="entry name" value="WD_REPEATS_REGION"/>
    <property type="match status" value="2"/>
</dbReference>
<dbReference type="Gene3D" id="2.130.10.10">
    <property type="entry name" value="YVTN repeat-like/Quinoprotein amine dehydrogenase"/>
    <property type="match status" value="3"/>
</dbReference>
<keyword evidence="10" id="KW-0678">Repressor</keyword>
<evidence type="ECO:0000256" key="5">
    <source>
        <dbReference type="ARBA" id="ARBA00022853"/>
    </source>
</evidence>
<comment type="function">
    <text evidence="10">Required for replication-independent chromatin assembly and for the periodic repression of histone gene transcription during the cell cycle.</text>
</comment>
<gene>
    <name evidence="14" type="ORF">AKO1_012729</name>
</gene>
<feature type="domain" description="CAF1B/HIR1 beta-propeller" evidence="13">
    <location>
        <begin position="11"/>
        <end position="366"/>
    </location>
</feature>
<evidence type="ECO:0000256" key="9">
    <source>
        <dbReference type="PROSITE-ProRule" id="PRU00221"/>
    </source>
</evidence>
<sequence length="879" mass="97995">MIKIEKPLWCSKEKGPIYSIDIHPDDSRFATCQDKKIFIWRTQRLKSPPQPTSKTKIDDKVEIHLLSTKSKNELVCELDYHQNPINCIKFSPNGKMLAACSDDFTVSIYYCDELMDLSNTTLAVEGFNKNIEDWKFYKLFRKHNKDVLGVSWSPDSKLLASCSVDNTTIVYDVAKQDAIQTLKGHDDIVKAVSFDPLNKYLATQSDKMLILWSTSTWEQKYVITEIFEKSLGNTIFFRPSWSPDGSIFITGNGLKKKQHSAPLFLRNQNFTSERDYSGHKDVVIAASFNPVAFENEKNPSIPVFYTAIGSLDCSLSIWSSLLSTPLLVVRDLFDNGILGVSWSSSGYDLICCSNDGTVAYIHFDKTTLGECIPAPKWRDMVREQYGEVGTTSSLLEAPSQMNNSRQLSSITQKSNASSSKTQQVIVTQQKETITKDGRRRIQPKSIVTKRVAPTESLFLDLNEDYSSHPSSSSSSSNPTPTQQPQQTSTQDAARTIMEQRSEGGITSTSFDSSPPTTTLATAKPVTSAAPAVTVTRRVGVTTVEQSKSNISKSTLPAPGMEPIQPAFVFEVKPIHLQVNANEEFKCSEQGDCEYVLNDKKHWSATVWGGPVMAAATNLFTAVCCVPNIVHTFLRSGRRPFPPIMLEATAAHIACEKQNLLILTQNLRLLMWNITQGTSLLNVSASPLTNNISNVDDVGITRNGRAVITLNNGESYAWHQTLSCFVCVADAHASTSPFITSAMHLYDRRQMDNNQDSDVEFDLGYLRAKSSKNIDTHRGTGIIEELEIGMAAADALGDDKEYMRFAKAYARQLSQSNNEVRLREWCDWLVGPLHGTWDSKVVGLDKNDVLRQVLGVMEGNSSTQRIVQEFRDVLEFKKKD</sequence>
<dbReference type="PANTHER" id="PTHR13831">
    <property type="entry name" value="MEMBER OF THE HIR1 FAMILY OF WD-REPEAT PROTEINS"/>
    <property type="match status" value="1"/>
</dbReference>
<evidence type="ECO:0000256" key="7">
    <source>
        <dbReference type="ARBA" id="ARBA00023163"/>
    </source>
</evidence>
<dbReference type="GO" id="GO:0006351">
    <property type="term" value="P:DNA-templated transcription"/>
    <property type="evidence" value="ECO:0007669"/>
    <property type="project" value="InterPro"/>
</dbReference>
<keyword evidence="5 10" id="KW-0156">Chromatin regulator</keyword>
<evidence type="ECO:0000259" key="12">
    <source>
        <dbReference type="Pfam" id="PF07569"/>
    </source>
</evidence>
<dbReference type="EMBL" id="JAOPGA020000758">
    <property type="protein sequence ID" value="KAL0481357.1"/>
    <property type="molecule type" value="Genomic_DNA"/>
</dbReference>
<keyword evidence="3 9" id="KW-0853">WD repeat</keyword>
<dbReference type="Pfam" id="PF09453">
    <property type="entry name" value="HIRA_B"/>
    <property type="match status" value="1"/>
</dbReference>
<dbReference type="SUPFAM" id="SSF50978">
    <property type="entry name" value="WD40 repeat-like"/>
    <property type="match status" value="1"/>
</dbReference>
<accession>A0AAW2YYJ8</accession>
<evidence type="ECO:0000256" key="3">
    <source>
        <dbReference type="ARBA" id="ARBA00022574"/>
    </source>
</evidence>
<dbReference type="AlphaFoldDB" id="A0AAW2YYJ8"/>
<dbReference type="PROSITE" id="PS50082">
    <property type="entry name" value="WD_REPEATS_2"/>
    <property type="match status" value="3"/>
</dbReference>
<evidence type="ECO:0000256" key="10">
    <source>
        <dbReference type="RuleBase" id="RU364014"/>
    </source>
</evidence>
<keyword evidence="15" id="KW-1185">Reference proteome</keyword>
<dbReference type="InterPro" id="IPR019015">
    <property type="entry name" value="HIRA_B_motif"/>
</dbReference>
<dbReference type="GO" id="GO:0006338">
    <property type="term" value="P:chromatin remodeling"/>
    <property type="evidence" value="ECO:0007669"/>
    <property type="project" value="InterPro"/>
</dbReference>
<evidence type="ECO:0000256" key="2">
    <source>
        <dbReference type="ARBA" id="ARBA00007306"/>
    </source>
</evidence>
<dbReference type="InterPro" id="IPR001680">
    <property type="entry name" value="WD40_rpt"/>
</dbReference>
<comment type="similarity">
    <text evidence="2 10">Belongs to the WD repeat HIR1 family.</text>
</comment>
<dbReference type="InterPro" id="IPR031120">
    <property type="entry name" value="HIR1-like"/>
</dbReference>
<dbReference type="GO" id="GO:0000785">
    <property type="term" value="C:chromatin"/>
    <property type="evidence" value="ECO:0007669"/>
    <property type="project" value="TreeGrafter"/>
</dbReference>
<evidence type="ECO:0000313" key="15">
    <source>
        <dbReference type="Proteomes" id="UP001431209"/>
    </source>
</evidence>
<feature type="compositionally biased region" description="Low complexity" evidence="11">
    <location>
        <begin position="506"/>
        <end position="526"/>
    </location>
</feature>
<dbReference type="GO" id="GO:0005634">
    <property type="term" value="C:nucleus"/>
    <property type="evidence" value="ECO:0007669"/>
    <property type="project" value="UniProtKB-SubCell"/>
</dbReference>
<dbReference type="Proteomes" id="UP001431209">
    <property type="component" value="Unassembled WGS sequence"/>
</dbReference>
<reference evidence="14 15" key="1">
    <citation type="submission" date="2024-03" db="EMBL/GenBank/DDBJ databases">
        <title>The Acrasis kona genome and developmental transcriptomes reveal deep origins of eukaryotic multicellular pathways.</title>
        <authorList>
            <person name="Sheikh S."/>
            <person name="Fu C.-J."/>
            <person name="Brown M.W."/>
            <person name="Baldauf S.L."/>
        </authorList>
    </citation>
    <scope>NUCLEOTIDE SEQUENCE [LARGE SCALE GENOMIC DNA]</scope>
    <source>
        <strain evidence="14 15">ATCC MYA-3509</strain>
    </source>
</reference>
<dbReference type="SMART" id="SM00320">
    <property type="entry name" value="WD40"/>
    <property type="match status" value="6"/>
</dbReference>
<keyword evidence="6 10" id="KW-0805">Transcription regulation</keyword>
<dbReference type="Pfam" id="PF07569">
    <property type="entry name" value="Hira"/>
    <property type="match status" value="1"/>
</dbReference>
<feature type="compositionally biased region" description="Low complexity" evidence="11">
    <location>
        <begin position="467"/>
        <end position="490"/>
    </location>
</feature>
<feature type="region of interest" description="Disordered" evidence="11">
    <location>
        <begin position="462"/>
        <end position="526"/>
    </location>
</feature>
<dbReference type="InterPro" id="IPR036322">
    <property type="entry name" value="WD40_repeat_dom_sf"/>
</dbReference>
<name>A0AAW2YYJ8_9EUKA</name>
<feature type="domain" description="Protein HIRA-like C-terminal" evidence="12">
    <location>
        <begin position="636"/>
        <end position="828"/>
    </location>
</feature>
<dbReference type="GO" id="GO:0000417">
    <property type="term" value="C:HIR complex"/>
    <property type="evidence" value="ECO:0007669"/>
    <property type="project" value="TreeGrafter"/>
</dbReference>
<evidence type="ECO:0000256" key="11">
    <source>
        <dbReference type="SAM" id="MobiDB-lite"/>
    </source>
</evidence>
<dbReference type="PANTHER" id="PTHR13831:SF0">
    <property type="entry name" value="PROTEIN HIRA"/>
    <property type="match status" value="1"/>
</dbReference>
<dbReference type="InterPro" id="IPR015943">
    <property type="entry name" value="WD40/YVTN_repeat-like_dom_sf"/>
</dbReference>
<feature type="region of interest" description="Disordered" evidence="11">
    <location>
        <begin position="391"/>
        <end position="448"/>
    </location>
</feature>
<dbReference type="InterPro" id="IPR011494">
    <property type="entry name" value="HIRA-like_C"/>
</dbReference>
<keyword evidence="4 10" id="KW-0677">Repeat</keyword>
<keyword evidence="7 10" id="KW-0804">Transcription</keyword>
<dbReference type="GO" id="GO:0006355">
    <property type="term" value="P:regulation of DNA-templated transcription"/>
    <property type="evidence" value="ECO:0007669"/>
    <property type="project" value="InterPro"/>
</dbReference>
<feature type="compositionally biased region" description="Polar residues" evidence="11">
    <location>
        <begin position="391"/>
        <end position="431"/>
    </location>
</feature>
<evidence type="ECO:0000256" key="6">
    <source>
        <dbReference type="ARBA" id="ARBA00023015"/>
    </source>
</evidence>
<dbReference type="Pfam" id="PF24105">
    <property type="entry name" value="Beta-prop_CAF1B_HIR1"/>
    <property type="match status" value="1"/>
</dbReference>
<proteinExistence type="inferred from homology"/>
<protein>
    <recommendedName>
        <fullName evidence="10">Protein HIRA</fullName>
    </recommendedName>
</protein>
<feature type="repeat" description="WD" evidence="9">
    <location>
        <begin position="78"/>
        <end position="109"/>
    </location>
</feature>
<evidence type="ECO:0000256" key="4">
    <source>
        <dbReference type="ARBA" id="ARBA00022737"/>
    </source>
</evidence>
<dbReference type="InterPro" id="IPR055410">
    <property type="entry name" value="Beta-prop_CAF1B_HIR1"/>
</dbReference>
<feature type="repeat" description="WD" evidence="9">
    <location>
        <begin position="140"/>
        <end position="181"/>
    </location>
</feature>